<sequence length="720" mass="77571">MEPFVGNDYRKRVLAAVERRGGPGESDSFELYDIPVGEAERLDDDAVAARLHEVWAFWQKQRDHPKYRILVARLVAEHDERSAPLRHKTGRIAEARAVTTRRELRDQQRFELLDNAIARLNERYGGIPRSKRAGLEEIGAMGGLDPAETATRLRRHRIVDDVPAPPAAPVPPRVTLSAQQRAQIGDLLAEFDRLHDGDPTPTLLTLLHLDTDAAADRGVIESRAVALNERARELAAGRFRAVLDELLVHVHDVLLADPALAQEYRQSVIDEATDHLRPRVRAAVLVEDELGTQDHEYLLDEARARGLGARDARTVIAGLAAEFGAPPPPGEPLPPPAEPLPPPAEPIEVEVPAPRKRLWENDLRAARAALRDGLPVRARSAIADARASAGDDDEALRQIAAVADEVERVITRAVTDSRRAGDLADEKRHVAALELLESVLRVARDIDLLPDVDGRLDERLEQSRDVVTRAAAAARTASAGDPAGLAAVAELRRQIVDHDELNSAAAEVTVEPPRNVRSVADGGAITVTWEPSATGSVTYRVVRIGFDGSTRTLGRTTATELSDGSAPDPVPPVYEVTAVYAGHRSAPARTDSVYGPSAGSATAAPERPTTPRLDDPPPVTAVRVEGDTVRFDWPVGVTEAMVVIRPDAAPDHPADPAAIASKVTNTRYQIDDGFPLPPDIPRPCHVAVASCRRSPQGKLVVASAFGPSARAHAPATGAAG</sequence>
<gene>
    <name evidence="2" type="ORF">GTC6_12061</name>
</gene>
<dbReference type="AlphaFoldDB" id="R7Y915"/>
<evidence type="ECO:0000256" key="1">
    <source>
        <dbReference type="SAM" id="MobiDB-lite"/>
    </source>
</evidence>
<reference evidence="2 3" key="1">
    <citation type="journal article" date="2013" name="Genome Announc.">
        <title>Draft Genome Sequence of a Benzothiophene-Desulfurizing Bacterium, Gordona terrae Strain C-6.</title>
        <authorList>
            <person name="Wang W."/>
            <person name="Ma T."/>
            <person name="Ren Y."/>
            <person name="Li G."/>
        </authorList>
    </citation>
    <scope>NUCLEOTIDE SEQUENCE [LARGE SCALE GENOMIC DNA]</scope>
    <source>
        <strain evidence="2 3">C-6</strain>
    </source>
</reference>
<evidence type="ECO:0000313" key="3">
    <source>
        <dbReference type="Proteomes" id="UP000013569"/>
    </source>
</evidence>
<protein>
    <recommendedName>
        <fullName evidence="4">Fibronectin type-III domain-containing protein</fullName>
    </recommendedName>
</protein>
<feature type="region of interest" description="Disordered" evidence="1">
    <location>
        <begin position="587"/>
        <end position="619"/>
    </location>
</feature>
<dbReference type="Proteomes" id="UP000013569">
    <property type="component" value="Unassembled WGS sequence"/>
</dbReference>
<evidence type="ECO:0008006" key="4">
    <source>
        <dbReference type="Google" id="ProtNLM"/>
    </source>
</evidence>
<dbReference type="PATRIC" id="fig|1316928.3.peg.2425"/>
<dbReference type="OrthoDB" id="3218246at2"/>
<accession>R7Y915</accession>
<evidence type="ECO:0000313" key="2">
    <source>
        <dbReference type="EMBL" id="EON32531.1"/>
    </source>
</evidence>
<comment type="caution">
    <text evidence="2">The sequence shown here is derived from an EMBL/GenBank/DDBJ whole genome shotgun (WGS) entry which is preliminary data.</text>
</comment>
<dbReference type="EMBL" id="AQPW01000012">
    <property type="protein sequence ID" value="EON32531.1"/>
    <property type="molecule type" value="Genomic_DNA"/>
</dbReference>
<proteinExistence type="predicted"/>
<name>R7Y915_9ACTN</name>
<dbReference type="RefSeq" id="WP_010842832.1">
    <property type="nucleotide sequence ID" value="NZ_AQPW01000012.1"/>
</dbReference>
<organism evidence="2 3">
    <name type="scientific">Gordonia terrae C-6</name>
    <dbReference type="NCBI Taxonomy" id="1316928"/>
    <lineage>
        <taxon>Bacteria</taxon>
        <taxon>Bacillati</taxon>
        <taxon>Actinomycetota</taxon>
        <taxon>Actinomycetes</taxon>
        <taxon>Mycobacteriales</taxon>
        <taxon>Gordoniaceae</taxon>
        <taxon>Gordonia</taxon>
    </lineage>
</organism>